<feature type="domain" description="Glycosyltransferase 2-like" evidence="1">
    <location>
        <begin position="279"/>
        <end position="402"/>
    </location>
</feature>
<reference evidence="2 3" key="1">
    <citation type="submission" date="2021-04" db="EMBL/GenBank/DDBJ databases">
        <authorList>
            <person name="Bliznina A."/>
        </authorList>
    </citation>
    <scope>NUCLEOTIDE SEQUENCE [LARGE SCALE GENOMIC DNA]</scope>
</reference>
<dbReference type="SUPFAM" id="SSF53448">
    <property type="entry name" value="Nucleotide-diphospho-sugar transferases"/>
    <property type="match status" value="1"/>
</dbReference>
<dbReference type="InterPro" id="IPR029044">
    <property type="entry name" value="Nucleotide-diphossugar_trans"/>
</dbReference>
<dbReference type="PROSITE" id="PS51257">
    <property type="entry name" value="PROKAR_LIPOPROTEIN"/>
    <property type="match status" value="1"/>
</dbReference>
<dbReference type="EMBL" id="OU015567">
    <property type="protein sequence ID" value="CAG5110357.1"/>
    <property type="molecule type" value="Genomic_DNA"/>
</dbReference>
<evidence type="ECO:0000259" key="1">
    <source>
        <dbReference type="Pfam" id="PF00535"/>
    </source>
</evidence>
<evidence type="ECO:0000313" key="2">
    <source>
        <dbReference type="EMBL" id="CAG5110357.1"/>
    </source>
</evidence>
<dbReference type="PANTHER" id="PTHR15046:SF3">
    <property type="entry name" value="BETA-1,4 N-ACETYLGALACTOSAMINYLTRANSFERASE 2-LIKE"/>
    <property type="match status" value="1"/>
</dbReference>
<dbReference type="InterPro" id="IPR001173">
    <property type="entry name" value="Glyco_trans_2-like"/>
</dbReference>
<organism evidence="2 3">
    <name type="scientific">Oikopleura dioica</name>
    <name type="common">Tunicate</name>
    <dbReference type="NCBI Taxonomy" id="34765"/>
    <lineage>
        <taxon>Eukaryota</taxon>
        <taxon>Metazoa</taxon>
        <taxon>Chordata</taxon>
        <taxon>Tunicata</taxon>
        <taxon>Appendicularia</taxon>
        <taxon>Copelata</taxon>
        <taxon>Oikopleuridae</taxon>
        <taxon>Oikopleura</taxon>
    </lineage>
</organism>
<proteinExistence type="predicted"/>
<name>A0ABN7SZY2_OIKDI</name>
<protein>
    <submittedName>
        <fullName evidence="2">Oidioi.mRNA.OKI2018_I69.chr2.g4768.t1.cds</fullName>
    </submittedName>
</protein>
<accession>A0ABN7SZY2</accession>
<keyword evidence="3" id="KW-1185">Reference proteome</keyword>
<dbReference type="Gene3D" id="3.90.550.10">
    <property type="entry name" value="Spore Coat Polysaccharide Biosynthesis Protein SpsA, Chain A"/>
    <property type="match status" value="1"/>
</dbReference>
<sequence>MSPRFFHLRRLVPLLVSFFLGCFVTVKILDYRHPTLETLRQERKLEFNNEANNLLDPKLLKAKRVNTDHPFTAWDLKLPEFYTKHEDIYSQFTCSCQDASKNVLPTPSPEIVAQRKSDLSRFVKSNYFQQAKMPLVLQKPNQPIEFVSSGYEIEPDEEFTPFIRTHCGISAQRPVRIQLQSFFGKFFFSRESERTSSASIVERAAASDEELAKILENLRYSTFVFDGKTLQDFVQVTVTCNDKTPRSTSHLAIFPILIRRRPLPQLFPATTASLNDRLTIVTKTFLRYPCLYTLLDSILDKYPGITVIVADDSPREEQQDIDKEKYPSVKHYRLPESEGWFAGRGLAISQVRTEYFLWVDDDFVFNSHTDLSYMIDVADKSGYDIIGGGVSTDKRNTWAERDHFVVERASEGFCYHRVRFSNEIKLPGFEEECLVVDVLLNFFVGRTSSAGRIRMDPNFDHIGHPEYFLDGLGDLRTAWCGKSWVDHFGEVGLKTRCAESQEYKKHRGKGEARAGILKRNAELWFYRSYLQCSSDFDGS</sequence>
<dbReference type="PANTHER" id="PTHR15046">
    <property type="entry name" value="GLYCO_TRANS_2-LIKE DOMAIN-CONTAINING PROTEIN"/>
    <property type="match status" value="1"/>
</dbReference>
<dbReference type="Proteomes" id="UP001158576">
    <property type="component" value="Chromosome 2"/>
</dbReference>
<gene>
    <name evidence="2" type="ORF">OKIOD_LOCUS13533</name>
</gene>
<dbReference type="CDD" id="cd00761">
    <property type="entry name" value="Glyco_tranf_GTA_type"/>
    <property type="match status" value="1"/>
</dbReference>
<evidence type="ECO:0000313" key="3">
    <source>
        <dbReference type="Proteomes" id="UP001158576"/>
    </source>
</evidence>
<dbReference type="Pfam" id="PF00535">
    <property type="entry name" value="Glycos_transf_2"/>
    <property type="match status" value="1"/>
</dbReference>